<proteinExistence type="predicted"/>
<sequence>DMGENSEAYLAGLLERGVRVLIYVGTNDLGCNFVGNYRTVQGMDWSGAQVFVEKELHNWEVDGKVAGETKSEGRLTFTTVRGAGHMVPFDKPAEAAHLVEHWIANMPL</sequence>
<evidence type="ECO:0000313" key="1">
    <source>
        <dbReference type="EMBL" id="CAG8721275.1"/>
    </source>
</evidence>
<name>A0ACA9PRL9_9GLOM</name>
<organism evidence="1 2">
    <name type="scientific">Acaulospora colombiana</name>
    <dbReference type="NCBI Taxonomy" id="27376"/>
    <lineage>
        <taxon>Eukaryota</taxon>
        <taxon>Fungi</taxon>
        <taxon>Fungi incertae sedis</taxon>
        <taxon>Mucoromycota</taxon>
        <taxon>Glomeromycotina</taxon>
        <taxon>Glomeromycetes</taxon>
        <taxon>Diversisporales</taxon>
        <taxon>Acaulosporaceae</taxon>
        <taxon>Acaulospora</taxon>
    </lineage>
</organism>
<comment type="caution">
    <text evidence="1">The sequence shown here is derived from an EMBL/GenBank/DDBJ whole genome shotgun (WGS) entry which is preliminary data.</text>
</comment>
<reference evidence="1" key="1">
    <citation type="submission" date="2021-06" db="EMBL/GenBank/DDBJ databases">
        <authorList>
            <person name="Kallberg Y."/>
            <person name="Tangrot J."/>
            <person name="Rosling A."/>
        </authorList>
    </citation>
    <scope>NUCLEOTIDE SEQUENCE</scope>
    <source>
        <strain evidence="1">CL356</strain>
    </source>
</reference>
<evidence type="ECO:0000313" key="2">
    <source>
        <dbReference type="Proteomes" id="UP000789525"/>
    </source>
</evidence>
<feature type="non-terminal residue" evidence="1">
    <location>
        <position position="1"/>
    </location>
</feature>
<accession>A0ACA9PRL9</accession>
<protein>
    <submittedName>
        <fullName evidence="1">6284_t:CDS:1</fullName>
    </submittedName>
</protein>
<keyword evidence="2" id="KW-1185">Reference proteome</keyword>
<dbReference type="EMBL" id="CAJVPT010038848">
    <property type="protein sequence ID" value="CAG8721275.1"/>
    <property type="molecule type" value="Genomic_DNA"/>
</dbReference>
<gene>
    <name evidence="1" type="ORF">ACOLOM_LOCUS11151</name>
</gene>
<dbReference type="Proteomes" id="UP000789525">
    <property type="component" value="Unassembled WGS sequence"/>
</dbReference>